<dbReference type="OrthoDB" id="846150at2"/>
<proteinExistence type="predicted"/>
<evidence type="ECO:0000259" key="2">
    <source>
        <dbReference type="PROSITE" id="PS51272"/>
    </source>
</evidence>
<dbReference type="InterPro" id="IPR001466">
    <property type="entry name" value="Beta-lactam-related"/>
</dbReference>
<name>A0A3A3GJY0_PANTH</name>
<protein>
    <recommendedName>
        <fullName evidence="2">SLH domain-containing protein</fullName>
    </recommendedName>
</protein>
<dbReference type="InterPro" id="IPR001119">
    <property type="entry name" value="SLH_dom"/>
</dbReference>
<comment type="caution">
    <text evidence="3">The sequence shown here is derived from an EMBL/GenBank/DDBJ whole genome shotgun (WGS) entry which is preliminary data.</text>
</comment>
<evidence type="ECO:0000256" key="1">
    <source>
        <dbReference type="SAM" id="SignalP"/>
    </source>
</evidence>
<feature type="domain" description="SLH" evidence="2">
    <location>
        <begin position="493"/>
        <end position="551"/>
    </location>
</feature>
<dbReference type="RefSeq" id="WP_119792035.1">
    <property type="nucleotide sequence ID" value="NZ_QYZD01000004.1"/>
</dbReference>
<reference evidence="3 4" key="1">
    <citation type="submission" date="2018-09" db="EMBL/GenBank/DDBJ databases">
        <title>Paenibacillus SK2017-BO5.</title>
        <authorList>
            <person name="Piskunova J.V."/>
            <person name="Dubiley S.A."/>
            <person name="Severinov K.V."/>
        </authorList>
    </citation>
    <scope>NUCLEOTIDE SEQUENCE [LARGE SCALE GENOMIC DNA]</scope>
    <source>
        <strain evidence="3 4">BO5</strain>
    </source>
</reference>
<accession>A0A3A3GJY0</accession>
<sequence length="682" mass="74955">MKQGKTAARILALALAAVMAFGPSAAAKGSNHIRTEAQAARFSPCDLKRVESFADEFFASDSFRSSGAPGAVVAIVKENQVLLNKGYGMANAETRIPMTADTVVRIASISKSVTAAAVMQLADQGQLRLDDNIEAYLGVGLKLSNPFKEPVTITHLLTHTTGFDYTDMDAKDIHTDFGQYTSMEQYLRERMPSVVRKPGDMFKYDNFANLLQGYIVEQVSRMPFEQYMENHIFQPLGMTHSGFVMDADTRSAMAVGYDSSGAAIAPYTYTPTIAPHGSMHSTSSDMTRFMMAHLNSGELDGHRILSGSAAEEMHRFHYAIHPKKPNMTYGFEAALHPLHNGRYVIEKAGDTDGFSSWMWLLPEEKVGIFIAYNTKNAQLRVEFMQAFMNRFFPEESAKPVFLKPSRTELERFAGLYRDARKGMNLTRIAASDDGKLLVEDTVGGKIELRQIDPLLFIDDYGLTMAFKEKEDGSIGYMMYLNPYSIAIKAPDQPPGTGTGVPAAQPYRDAIEQLQKLGVLEGQEDHPLRAEEAVTRGEFARLLIGMLDLPLSRSAAAFTDTAESPYLRHINTLAERGIIKGTAGGAFEPDRMISRQEAAAILWRALVQAAPAKPSEAALAGTADSWALEGVQSIAARQLFGPDTTPGADGRIDVRATDPLLRQEAAYMLYHAFQGLYREGGLF</sequence>
<dbReference type="Pfam" id="PF00144">
    <property type="entry name" value="Beta-lactamase"/>
    <property type="match status" value="1"/>
</dbReference>
<dbReference type="PANTHER" id="PTHR46825:SF9">
    <property type="entry name" value="BETA-LACTAMASE-RELATED DOMAIN-CONTAINING PROTEIN"/>
    <property type="match status" value="1"/>
</dbReference>
<evidence type="ECO:0000313" key="4">
    <source>
        <dbReference type="Proteomes" id="UP000266177"/>
    </source>
</evidence>
<evidence type="ECO:0000313" key="3">
    <source>
        <dbReference type="EMBL" id="RJG25157.1"/>
    </source>
</evidence>
<dbReference type="SUPFAM" id="SSF56601">
    <property type="entry name" value="beta-lactamase/transpeptidase-like"/>
    <property type="match status" value="1"/>
</dbReference>
<dbReference type="EMBL" id="QYZD01000004">
    <property type="protein sequence ID" value="RJG25157.1"/>
    <property type="molecule type" value="Genomic_DNA"/>
</dbReference>
<feature type="domain" description="SLH" evidence="2">
    <location>
        <begin position="552"/>
        <end position="615"/>
    </location>
</feature>
<feature type="chain" id="PRO_5017241534" description="SLH domain-containing protein" evidence="1">
    <location>
        <begin position="27"/>
        <end position="682"/>
    </location>
</feature>
<organism evidence="3 4">
    <name type="scientific">Paenibacillus thiaminolyticus</name>
    <name type="common">Bacillus thiaminolyticus</name>
    <dbReference type="NCBI Taxonomy" id="49283"/>
    <lineage>
        <taxon>Bacteria</taxon>
        <taxon>Bacillati</taxon>
        <taxon>Bacillota</taxon>
        <taxon>Bacilli</taxon>
        <taxon>Bacillales</taxon>
        <taxon>Paenibacillaceae</taxon>
        <taxon>Paenibacillus</taxon>
    </lineage>
</organism>
<dbReference type="Pfam" id="PF00395">
    <property type="entry name" value="SLH"/>
    <property type="match status" value="2"/>
</dbReference>
<gene>
    <name evidence="3" type="ORF">DQX05_06720</name>
</gene>
<dbReference type="Gene3D" id="3.40.710.10">
    <property type="entry name" value="DD-peptidase/beta-lactamase superfamily"/>
    <property type="match status" value="1"/>
</dbReference>
<dbReference type="InterPro" id="IPR050491">
    <property type="entry name" value="AmpC-like"/>
</dbReference>
<feature type="signal peptide" evidence="1">
    <location>
        <begin position="1"/>
        <end position="26"/>
    </location>
</feature>
<dbReference type="AlphaFoldDB" id="A0A3A3GJY0"/>
<dbReference type="InterPro" id="IPR012338">
    <property type="entry name" value="Beta-lactam/transpept-like"/>
</dbReference>
<dbReference type="Proteomes" id="UP000266177">
    <property type="component" value="Unassembled WGS sequence"/>
</dbReference>
<keyword evidence="1" id="KW-0732">Signal</keyword>
<dbReference type="PANTHER" id="PTHR46825">
    <property type="entry name" value="D-ALANYL-D-ALANINE-CARBOXYPEPTIDASE/ENDOPEPTIDASE AMPH"/>
    <property type="match status" value="1"/>
</dbReference>
<dbReference type="PROSITE" id="PS51272">
    <property type="entry name" value="SLH"/>
    <property type="match status" value="2"/>
</dbReference>